<feature type="region of interest" description="Disordered" evidence="1">
    <location>
        <begin position="28"/>
        <end position="47"/>
    </location>
</feature>
<dbReference type="SUPFAM" id="SSF52540">
    <property type="entry name" value="P-loop containing nucleoside triphosphate hydrolases"/>
    <property type="match status" value="1"/>
</dbReference>
<proteinExistence type="predicted"/>
<reference evidence="2 3" key="1">
    <citation type="journal article" date="2024" name="IMA Fungus">
        <title>Apiospora arundinis, a panoply of carbohydrate-active enzymes and secondary metabolites.</title>
        <authorList>
            <person name="Sorensen T."/>
            <person name="Petersen C."/>
            <person name="Muurmann A.T."/>
            <person name="Christiansen J.V."/>
            <person name="Brundto M.L."/>
            <person name="Overgaard C.K."/>
            <person name="Boysen A.T."/>
            <person name="Wollenberg R.D."/>
            <person name="Larsen T.O."/>
            <person name="Sorensen J.L."/>
            <person name="Nielsen K.L."/>
            <person name="Sondergaard T.E."/>
        </authorList>
    </citation>
    <scope>NUCLEOTIDE SEQUENCE [LARGE SCALE GENOMIC DNA]</scope>
    <source>
        <strain evidence="2 3">AAU 773</strain>
    </source>
</reference>
<feature type="compositionally biased region" description="Basic and acidic residues" evidence="1">
    <location>
        <begin position="28"/>
        <end position="37"/>
    </location>
</feature>
<keyword evidence="3" id="KW-1185">Reference proteome</keyword>
<feature type="compositionally biased region" description="Acidic residues" evidence="1">
    <location>
        <begin position="378"/>
        <end position="388"/>
    </location>
</feature>
<dbReference type="Gene3D" id="3.40.50.300">
    <property type="entry name" value="P-loop containing nucleotide triphosphate hydrolases"/>
    <property type="match status" value="1"/>
</dbReference>
<evidence type="ECO:0000313" key="3">
    <source>
        <dbReference type="Proteomes" id="UP001390339"/>
    </source>
</evidence>
<dbReference type="Proteomes" id="UP001390339">
    <property type="component" value="Unassembled WGS sequence"/>
</dbReference>
<dbReference type="PANTHER" id="PTHR46082:SF6">
    <property type="entry name" value="AAA+ ATPASE DOMAIN-CONTAINING PROTEIN-RELATED"/>
    <property type="match status" value="1"/>
</dbReference>
<sequence length="987" mass="110801">MASAVHFGTGNSGFQAGAIHGSVNTEFHHHAPQERPETPPNPSSIIPFGRDNDFIQRGDILDRIYQVCAITGTRIALVGLGGVGKSQLAIEYAHQTRQRSPDTWVFWVHASNATRYEQSFREIADHVKIPGRHDPQNNIFQLVRDWLRGGRDRRWRLILDNVDNGSFLFAPPSTLQEVCASSAERPSASRLVDYLPTCENGSVLITSRSKGAVEDLVERCNIIQVGPMSETEAINLIEKKLGPEQDRKNTRALATALDRMPLAIVQATAYISKRGPLCSVRQYLEKFEQSDRKKASLLDYEAGKLRRDRDAKNSIIITWQISFDHIRQTNPSAADLLSLMSFCDRQGIPESLLQPLDKEGASSDSDRQQHSSASDGWSNDEESTDNDFDMSSSGDDQLENDILALQDYSFISINKDGQTFVMHSLVQLATRSWIEAKGQLEKWKSEFICRLNAQLPTGAYENWATCQALLPHTLAAATQRPKEEASLIEWTAILYKAAWYLEMIGQGSEAQRMAEDAMKYRIEIFGGAHEESLDAIEILGSVKMLKGQWGAAEKLFVEVMETRKQKLGADHPSTLTSMANLASTYRNQGRWEEAEELEVEVMETRKQKLGADHPSTLISMANLASTFSNQGRWEEAEELEVEVMERSKQKLGADHPDTLTSMGNLASTFSNQGRWEEAEELEVEVMKTRKQKLGADHPDTLSSMDNLASTYMSQGRWKVAEKLFVEVMEMSKLKLGQDHPDTLTSMDNLASTYRKQGRWEAAEKLLVEMLEMSKLKLGADHPDTLTGMGNLASTYADQGRWKAAEKLLVKVMEMSKQKLGQDHPDTLTSMANLASTYMNQDRWKVAEKLLVEVLGMSKQKFRPDYPNILTNMGNLASIYANQGRWKKAERLFVEVMETRKQKLGPDHPDTLTSMGNLASTYADQGRWKAAEKLEVELVEISKQKLGADHPDTLTSMNNLAFTLKASGRDDEATSLMERCVQLWGCRK</sequence>
<feature type="region of interest" description="Disordered" evidence="1">
    <location>
        <begin position="355"/>
        <end position="393"/>
    </location>
</feature>
<dbReference type="InterPro" id="IPR011990">
    <property type="entry name" value="TPR-like_helical_dom_sf"/>
</dbReference>
<accession>A0ABR2J396</accession>
<dbReference type="InterPro" id="IPR053137">
    <property type="entry name" value="NLR-like"/>
</dbReference>
<dbReference type="Pfam" id="PF13374">
    <property type="entry name" value="TPR_10"/>
    <property type="match status" value="7"/>
</dbReference>
<evidence type="ECO:0000256" key="1">
    <source>
        <dbReference type="SAM" id="MobiDB-lite"/>
    </source>
</evidence>
<feature type="compositionally biased region" description="Basic and acidic residues" evidence="1">
    <location>
        <begin position="356"/>
        <end position="369"/>
    </location>
</feature>
<dbReference type="PRINTS" id="PR00381">
    <property type="entry name" value="KINESINLIGHT"/>
</dbReference>
<name>A0ABR2J396_9PEZI</name>
<dbReference type="PANTHER" id="PTHR46082">
    <property type="entry name" value="ATP/GTP-BINDING PROTEIN-RELATED"/>
    <property type="match status" value="1"/>
</dbReference>
<dbReference type="Gene3D" id="1.25.40.10">
    <property type="entry name" value="Tetratricopeptide repeat domain"/>
    <property type="match status" value="3"/>
</dbReference>
<dbReference type="Pfam" id="PF13424">
    <property type="entry name" value="TPR_12"/>
    <property type="match status" value="2"/>
</dbReference>
<comment type="caution">
    <text evidence="2">The sequence shown here is derived from an EMBL/GenBank/DDBJ whole genome shotgun (WGS) entry which is preliminary data.</text>
</comment>
<dbReference type="InterPro" id="IPR027417">
    <property type="entry name" value="P-loop_NTPase"/>
</dbReference>
<dbReference type="SUPFAM" id="SSF48452">
    <property type="entry name" value="TPR-like"/>
    <property type="match status" value="4"/>
</dbReference>
<protein>
    <submittedName>
        <fullName evidence="2">TPR-like protein</fullName>
    </submittedName>
</protein>
<dbReference type="EMBL" id="JAPCWZ010000003">
    <property type="protein sequence ID" value="KAK8872323.1"/>
    <property type="molecule type" value="Genomic_DNA"/>
</dbReference>
<organism evidence="2 3">
    <name type="scientific">Apiospora arundinis</name>
    <dbReference type="NCBI Taxonomy" id="335852"/>
    <lineage>
        <taxon>Eukaryota</taxon>
        <taxon>Fungi</taxon>
        <taxon>Dikarya</taxon>
        <taxon>Ascomycota</taxon>
        <taxon>Pezizomycotina</taxon>
        <taxon>Sordariomycetes</taxon>
        <taxon>Xylariomycetidae</taxon>
        <taxon>Amphisphaeriales</taxon>
        <taxon>Apiosporaceae</taxon>
        <taxon>Apiospora</taxon>
    </lineage>
</organism>
<dbReference type="NCBIfam" id="NF040586">
    <property type="entry name" value="FxSxx_TPR"/>
    <property type="match status" value="1"/>
</dbReference>
<gene>
    <name evidence="2" type="ORF">PGQ11_002837</name>
</gene>
<evidence type="ECO:0000313" key="2">
    <source>
        <dbReference type="EMBL" id="KAK8872323.1"/>
    </source>
</evidence>